<reference evidence="17 18" key="1">
    <citation type="submission" date="2019-03" db="EMBL/GenBank/DDBJ databases">
        <title>Genomic Encyclopedia of Type Strains, Phase IV (KMG-IV): sequencing the most valuable type-strain genomes for metagenomic binning, comparative biology and taxonomic classification.</title>
        <authorList>
            <person name="Goeker M."/>
        </authorList>
    </citation>
    <scope>NUCLEOTIDE SEQUENCE [LARGE SCALE GENOMIC DNA]</scope>
    <source>
        <strain evidence="17 18">DSM 102940</strain>
    </source>
</reference>
<dbReference type="GO" id="GO:0071555">
    <property type="term" value="P:cell wall organization"/>
    <property type="evidence" value="ECO:0007669"/>
    <property type="project" value="UniProtKB-KW"/>
</dbReference>
<dbReference type="PANTHER" id="PTHR43783:SF1">
    <property type="entry name" value="UDP-N-ACETYLGLUCOSAMINE 1-CARBOXYVINYLTRANSFERASE"/>
    <property type="match status" value="1"/>
</dbReference>
<evidence type="ECO:0000256" key="9">
    <source>
        <dbReference type="ARBA" id="ARBA00023316"/>
    </source>
</evidence>
<proteinExistence type="inferred from homology"/>
<sequence length="115" mass="12445">MSKFFIQGRKQLNGEIKIGGAKNAVLPILAATIMNGGENVLFDCPNLSDVHAMIQILEAIGCKVDFQNAVLTVDSSTLSSHEIPEHLVREMRSSIFLMGPMLARCGKIKISYPGG</sequence>
<dbReference type="GO" id="GO:0008760">
    <property type="term" value="F:UDP-N-acetylglucosamine 1-carboxyvinyltransferase activity"/>
    <property type="evidence" value="ECO:0007669"/>
    <property type="project" value="UniProtKB-EC"/>
</dbReference>
<keyword evidence="7" id="KW-0573">Peptidoglycan synthesis</keyword>
<comment type="subcellular location">
    <subcellularLocation>
        <location evidence="1">Cytoplasm</location>
    </subcellularLocation>
</comment>
<protein>
    <recommendedName>
        <fullName evidence="12">UDP-N-acetylglucosamine 1-carboxyvinyltransferase</fullName>
        <ecNumber evidence="11">2.5.1.7</ecNumber>
    </recommendedName>
    <alternativeName>
        <fullName evidence="13">Enoylpyruvate transferase</fullName>
    </alternativeName>
    <alternativeName>
        <fullName evidence="14">UDP-N-acetylglucosamine enolpyruvyl transferase</fullName>
    </alternativeName>
</protein>
<dbReference type="Proteomes" id="UP000294919">
    <property type="component" value="Unassembled WGS sequence"/>
</dbReference>
<dbReference type="OrthoDB" id="2082536at2"/>
<comment type="caution">
    <text evidence="17">The sequence shown here is derived from an EMBL/GenBank/DDBJ whole genome shotgun (WGS) entry which is preliminary data.</text>
</comment>
<dbReference type="GO" id="GO:0008360">
    <property type="term" value="P:regulation of cell shape"/>
    <property type="evidence" value="ECO:0007669"/>
    <property type="project" value="UniProtKB-KW"/>
</dbReference>
<keyword evidence="4" id="KW-0132">Cell division</keyword>
<comment type="similarity">
    <text evidence="10">Belongs to the EPSP synthase family. MurA subfamily.</text>
</comment>
<dbReference type="GO" id="GO:0009252">
    <property type="term" value="P:peptidoglycan biosynthetic process"/>
    <property type="evidence" value="ECO:0007669"/>
    <property type="project" value="UniProtKB-KW"/>
</dbReference>
<feature type="domain" description="Enolpyruvate transferase" evidence="16">
    <location>
        <begin position="7"/>
        <end position="112"/>
    </location>
</feature>
<dbReference type="Gene3D" id="3.65.10.10">
    <property type="entry name" value="Enolpyruvate transferase domain"/>
    <property type="match status" value="2"/>
</dbReference>
<comment type="catalytic activity">
    <reaction evidence="15">
        <text>phosphoenolpyruvate + UDP-N-acetyl-alpha-D-glucosamine = UDP-N-acetyl-3-O-(1-carboxyvinyl)-alpha-D-glucosamine + phosphate</text>
        <dbReference type="Rhea" id="RHEA:18681"/>
        <dbReference type="ChEBI" id="CHEBI:43474"/>
        <dbReference type="ChEBI" id="CHEBI:57705"/>
        <dbReference type="ChEBI" id="CHEBI:58702"/>
        <dbReference type="ChEBI" id="CHEBI:68483"/>
        <dbReference type="EC" id="2.5.1.7"/>
    </reaction>
</comment>
<dbReference type="EC" id="2.5.1.7" evidence="11"/>
<name>A0A4R2LIX6_9FIRM</name>
<evidence type="ECO:0000256" key="2">
    <source>
        <dbReference type="ARBA" id="ARBA00004752"/>
    </source>
</evidence>
<keyword evidence="5 17" id="KW-0808">Transferase</keyword>
<keyword evidence="3" id="KW-0963">Cytoplasm</keyword>
<keyword evidence="18" id="KW-1185">Reference proteome</keyword>
<comment type="pathway">
    <text evidence="2">Cell wall biogenesis; peptidoglycan biosynthesis.</text>
</comment>
<evidence type="ECO:0000313" key="18">
    <source>
        <dbReference type="Proteomes" id="UP000294919"/>
    </source>
</evidence>
<dbReference type="InterPro" id="IPR013792">
    <property type="entry name" value="RNA3'P_cycl/enolpyr_Trfase_a/b"/>
</dbReference>
<dbReference type="InterPro" id="IPR001986">
    <property type="entry name" value="Enolpyruvate_Tfrase_dom"/>
</dbReference>
<dbReference type="GO" id="GO:0005737">
    <property type="term" value="C:cytoplasm"/>
    <property type="evidence" value="ECO:0007669"/>
    <property type="project" value="UniProtKB-SubCell"/>
</dbReference>
<evidence type="ECO:0000256" key="6">
    <source>
        <dbReference type="ARBA" id="ARBA00022960"/>
    </source>
</evidence>
<evidence type="ECO:0000256" key="8">
    <source>
        <dbReference type="ARBA" id="ARBA00023306"/>
    </source>
</evidence>
<evidence type="ECO:0000313" key="17">
    <source>
        <dbReference type="EMBL" id="TCO79305.1"/>
    </source>
</evidence>
<evidence type="ECO:0000256" key="7">
    <source>
        <dbReference type="ARBA" id="ARBA00022984"/>
    </source>
</evidence>
<dbReference type="GO" id="GO:0051301">
    <property type="term" value="P:cell division"/>
    <property type="evidence" value="ECO:0007669"/>
    <property type="project" value="UniProtKB-KW"/>
</dbReference>
<dbReference type="SUPFAM" id="SSF55205">
    <property type="entry name" value="EPT/RTPC-like"/>
    <property type="match status" value="1"/>
</dbReference>
<evidence type="ECO:0000256" key="14">
    <source>
        <dbReference type="ARBA" id="ARBA00042842"/>
    </source>
</evidence>
<dbReference type="InterPro" id="IPR050068">
    <property type="entry name" value="MurA_subfamily"/>
</dbReference>
<evidence type="ECO:0000256" key="11">
    <source>
        <dbReference type="ARBA" id="ARBA00039108"/>
    </source>
</evidence>
<evidence type="ECO:0000256" key="1">
    <source>
        <dbReference type="ARBA" id="ARBA00004496"/>
    </source>
</evidence>
<dbReference type="InterPro" id="IPR036968">
    <property type="entry name" value="Enolpyruvate_Tfrase_sf"/>
</dbReference>
<keyword evidence="8" id="KW-0131">Cell cycle</keyword>
<evidence type="ECO:0000256" key="15">
    <source>
        <dbReference type="ARBA" id="ARBA00047527"/>
    </source>
</evidence>
<gene>
    <name evidence="17" type="ORF">EV214_10223</name>
</gene>
<evidence type="ECO:0000256" key="3">
    <source>
        <dbReference type="ARBA" id="ARBA00022490"/>
    </source>
</evidence>
<evidence type="ECO:0000256" key="10">
    <source>
        <dbReference type="ARBA" id="ARBA00038367"/>
    </source>
</evidence>
<keyword evidence="6" id="KW-0133">Cell shape</keyword>
<evidence type="ECO:0000256" key="5">
    <source>
        <dbReference type="ARBA" id="ARBA00022679"/>
    </source>
</evidence>
<dbReference type="PANTHER" id="PTHR43783">
    <property type="entry name" value="UDP-N-ACETYLGLUCOSAMINE 1-CARBOXYVINYLTRANSFERASE"/>
    <property type="match status" value="1"/>
</dbReference>
<evidence type="ECO:0000256" key="12">
    <source>
        <dbReference type="ARBA" id="ARBA00039754"/>
    </source>
</evidence>
<evidence type="ECO:0000256" key="13">
    <source>
        <dbReference type="ARBA" id="ARBA00042443"/>
    </source>
</evidence>
<accession>A0A4R2LIX6</accession>
<keyword evidence="9" id="KW-0961">Cell wall biogenesis/degradation</keyword>
<dbReference type="RefSeq" id="WP_132242090.1">
    <property type="nucleotide sequence ID" value="NZ_SLWV01000002.1"/>
</dbReference>
<evidence type="ECO:0000256" key="4">
    <source>
        <dbReference type="ARBA" id="ARBA00022618"/>
    </source>
</evidence>
<dbReference type="Pfam" id="PF00275">
    <property type="entry name" value="EPSP_synthase"/>
    <property type="match status" value="1"/>
</dbReference>
<dbReference type="AlphaFoldDB" id="A0A4R2LIX6"/>
<evidence type="ECO:0000259" key="16">
    <source>
        <dbReference type="Pfam" id="PF00275"/>
    </source>
</evidence>
<organism evidence="17 18">
    <name type="scientific">Marinisporobacter balticus</name>
    <dbReference type="NCBI Taxonomy" id="2018667"/>
    <lineage>
        <taxon>Bacteria</taxon>
        <taxon>Bacillati</taxon>
        <taxon>Bacillota</taxon>
        <taxon>Clostridia</taxon>
        <taxon>Peptostreptococcales</taxon>
        <taxon>Thermotaleaceae</taxon>
        <taxon>Marinisporobacter</taxon>
    </lineage>
</organism>
<dbReference type="EMBL" id="SLWV01000002">
    <property type="protein sequence ID" value="TCO79305.1"/>
    <property type="molecule type" value="Genomic_DNA"/>
</dbReference>